<reference evidence="2" key="1">
    <citation type="journal article" date="2019" name="Int. J. Syst. Evol. Microbiol.">
        <title>The Global Catalogue of Microorganisms (GCM) 10K type strain sequencing project: providing services to taxonomists for standard genome sequencing and annotation.</title>
        <authorList>
            <consortium name="The Broad Institute Genomics Platform"/>
            <consortium name="The Broad Institute Genome Sequencing Center for Infectious Disease"/>
            <person name="Wu L."/>
            <person name="Ma J."/>
        </authorList>
    </citation>
    <scope>NUCLEOTIDE SEQUENCE [LARGE SCALE GENOMIC DNA]</scope>
    <source>
        <strain evidence="2">CGMCC 1.19062</strain>
    </source>
</reference>
<accession>A0ABW5DQN4</accession>
<sequence length="259" mass="28703">MAKPVIEYNEIVERYDLALLRKPGDIVIKNGDIVLNRGDLVLNDEYYHEMVRLVWSWRACAPNLEVLFDAWRNERDAQYELKEASNRSLSVDFGAGRPFWNGFPPEVIRSYHAANDAIDANAAAAEAYSGAIMVLLSNLLLRFKEAIGVSAHIWDGQGKKFGGCSTGPIVIAGANNFRHYDEWARKRVPTSQQLKSMRVISAALQIPLAPDGAEHGLGKNICPDLLNVLSDGSFDLLALNILRYAHDVAVSQKAEVSHS</sequence>
<organism evidence="1 2">
    <name type="scientific">Lacibacterium aquatile</name>
    <dbReference type="NCBI Taxonomy" id="1168082"/>
    <lineage>
        <taxon>Bacteria</taxon>
        <taxon>Pseudomonadati</taxon>
        <taxon>Pseudomonadota</taxon>
        <taxon>Alphaproteobacteria</taxon>
        <taxon>Rhodospirillales</taxon>
        <taxon>Rhodospirillaceae</taxon>
    </lineage>
</organism>
<evidence type="ECO:0000313" key="2">
    <source>
        <dbReference type="Proteomes" id="UP001597295"/>
    </source>
</evidence>
<gene>
    <name evidence="1" type="ORF">ACFSM5_07920</name>
</gene>
<dbReference type="EMBL" id="JBHUIP010000005">
    <property type="protein sequence ID" value="MFD2262811.1"/>
    <property type="molecule type" value="Genomic_DNA"/>
</dbReference>
<name>A0ABW5DQN4_9PROT</name>
<evidence type="ECO:0000313" key="1">
    <source>
        <dbReference type="EMBL" id="MFD2262811.1"/>
    </source>
</evidence>
<dbReference type="Proteomes" id="UP001597295">
    <property type="component" value="Unassembled WGS sequence"/>
</dbReference>
<keyword evidence="2" id="KW-1185">Reference proteome</keyword>
<dbReference type="RefSeq" id="WP_379875778.1">
    <property type="nucleotide sequence ID" value="NZ_JBHUIP010000005.1"/>
</dbReference>
<proteinExistence type="predicted"/>
<protein>
    <submittedName>
        <fullName evidence="1">Uncharacterized protein</fullName>
    </submittedName>
</protein>
<comment type="caution">
    <text evidence="1">The sequence shown here is derived from an EMBL/GenBank/DDBJ whole genome shotgun (WGS) entry which is preliminary data.</text>
</comment>